<evidence type="ECO:0000313" key="11">
    <source>
        <dbReference type="Proteomes" id="UP000013827"/>
    </source>
</evidence>
<dbReference type="GO" id="GO:0016020">
    <property type="term" value="C:membrane"/>
    <property type="evidence" value="ECO:0007669"/>
    <property type="project" value="UniProtKB-SubCell"/>
</dbReference>
<evidence type="ECO:0000256" key="4">
    <source>
        <dbReference type="ARBA" id="ARBA00022989"/>
    </source>
</evidence>
<name>A0A0D3IYL3_EMIH1</name>
<keyword evidence="5 7" id="KW-0472">Membrane</keyword>
<dbReference type="Gene3D" id="1.20.1510.10">
    <property type="entry name" value="Cation efflux protein transmembrane domain"/>
    <property type="match status" value="1"/>
</dbReference>
<dbReference type="RefSeq" id="XP_005768777.1">
    <property type="nucleotide sequence ID" value="XM_005768720.1"/>
</dbReference>
<accession>A0A0D3IYL3</accession>
<feature type="transmembrane region" description="Helical" evidence="7">
    <location>
        <begin position="163"/>
        <end position="187"/>
    </location>
</feature>
<dbReference type="PANTHER" id="PTHR43840:SF15">
    <property type="entry name" value="MITOCHONDRIAL METAL TRANSPORTER 1-RELATED"/>
    <property type="match status" value="1"/>
</dbReference>
<dbReference type="NCBIfam" id="TIGR01297">
    <property type="entry name" value="CDF"/>
    <property type="match status" value="1"/>
</dbReference>
<evidence type="ECO:0000256" key="6">
    <source>
        <dbReference type="SAM" id="MobiDB-lite"/>
    </source>
</evidence>
<reference evidence="10" key="2">
    <citation type="submission" date="2024-10" db="UniProtKB">
        <authorList>
            <consortium name="EnsemblProtists"/>
        </authorList>
    </citation>
    <scope>IDENTIFICATION</scope>
</reference>
<evidence type="ECO:0000256" key="1">
    <source>
        <dbReference type="ARBA" id="ARBA00004141"/>
    </source>
</evidence>
<organism evidence="10 11">
    <name type="scientific">Emiliania huxleyi (strain CCMP1516)</name>
    <dbReference type="NCBI Taxonomy" id="280463"/>
    <lineage>
        <taxon>Eukaryota</taxon>
        <taxon>Haptista</taxon>
        <taxon>Haptophyta</taxon>
        <taxon>Prymnesiophyceae</taxon>
        <taxon>Isochrysidales</taxon>
        <taxon>Noelaerhabdaceae</taxon>
        <taxon>Emiliania</taxon>
    </lineage>
</organism>
<keyword evidence="4 7" id="KW-1133">Transmembrane helix</keyword>
<feature type="compositionally biased region" description="Low complexity" evidence="6">
    <location>
        <begin position="57"/>
        <end position="72"/>
    </location>
</feature>
<dbReference type="InterPro" id="IPR002524">
    <property type="entry name" value="Cation_efflux"/>
</dbReference>
<evidence type="ECO:0000256" key="3">
    <source>
        <dbReference type="ARBA" id="ARBA00022692"/>
    </source>
</evidence>
<dbReference type="InterPro" id="IPR058533">
    <property type="entry name" value="Cation_efflux_TM"/>
</dbReference>
<dbReference type="GeneID" id="17262508"/>
<feature type="chain" id="PRO_5044203253" description="Cation efflux protein transmembrane domain-containing protein" evidence="8">
    <location>
        <begin position="21"/>
        <end position="294"/>
    </location>
</feature>
<dbReference type="PaxDb" id="2903-EOD16348"/>
<evidence type="ECO:0000256" key="8">
    <source>
        <dbReference type="SAM" id="SignalP"/>
    </source>
</evidence>
<reference evidence="11" key="1">
    <citation type="journal article" date="2013" name="Nature">
        <title>Pan genome of the phytoplankton Emiliania underpins its global distribution.</title>
        <authorList>
            <person name="Read B.A."/>
            <person name="Kegel J."/>
            <person name="Klute M.J."/>
            <person name="Kuo A."/>
            <person name="Lefebvre S.C."/>
            <person name="Maumus F."/>
            <person name="Mayer C."/>
            <person name="Miller J."/>
            <person name="Monier A."/>
            <person name="Salamov A."/>
            <person name="Young J."/>
            <person name="Aguilar M."/>
            <person name="Claverie J.M."/>
            <person name="Frickenhaus S."/>
            <person name="Gonzalez K."/>
            <person name="Herman E.K."/>
            <person name="Lin Y.C."/>
            <person name="Napier J."/>
            <person name="Ogata H."/>
            <person name="Sarno A.F."/>
            <person name="Shmutz J."/>
            <person name="Schroeder D."/>
            <person name="de Vargas C."/>
            <person name="Verret F."/>
            <person name="von Dassow P."/>
            <person name="Valentin K."/>
            <person name="Van de Peer Y."/>
            <person name="Wheeler G."/>
            <person name="Dacks J.B."/>
            <person name="Delwiche C.F."/>
            <person name="Dyhrman S.T."/>
            <person name="Glockner G."/>
            <person name="John U."/>
            <person name="Richards T."/>
            <person name="Worden A.Z."/>
            <person name="Zhang X."/>
            <person name="Grigoriev I.V."/>
            <person name="Allen A.E."/>
            <person name="Bidle K."/>
            <person name="Borodovsky M."/>
            <person name="Bowler C."/>
            <person name="Brownlee C."/>
            <person name="Cock J.M."/>
            <person name="Elias M."/>
            <person name="Gladyshev V.N."/>
            <person name="Groth M."/>
            <person name="Guda C."/>
            <person name="Hadaegh A."/>
            <person name="Iglesias-Rodriguez M.D."/>
            <person name="Jenkins J."/>
            <person name="Jones B.M."/>
            <person name="Lawson T."/>
            <person name="Leese F."/>
            <person name="Lindquist E."/>
            <person name="Lobanov A."/>
            <person name="Lomsadze A."/>
            <person name="Malik S.B."/>
            <person name="Marsh M.E."/>
            <person name="Mackinder L."/>
            <person name="Mock T."/>
            <person name="Mueller-Roeber B."/>
            <person name="Pagarete A."/>
            <person name="Parker M."/>
            <person name="Probert I."/>
            <person name="Quesneville H."/>
            <person name="Raines C."/>
            <person name="Rensing S.A."/>
            <person name="Riano-Pachon D.M."/>
            <person name="Richier S."/>
            <person name="Rokitta S."/>
            <person name="Shiraiwa Y."/>
            <person name="Soanes D.M."/>
            <person name="van der Giezen M."/>
            <person name="Wahlund T.M."/>
            <person name="Williams B."/>
            <person name="Wilson W."/>
            <person name="Wolfe G."/>
            <person name="Wurch L.L."/>
        </authorList>
    </citation>
    <scope>NUCLEOTIDE SEQUENCE</scope>
</reference>
<keyword evidence="2" id="KW-0813">Transport</keyword>
<feature type="transmembrane region" description="Helical" evidence="7">
    <location>
        <begin position="244"/>
        <end position="261"/>
    </location>
</feature>
<dbReference type="HOGENOM" id="CLU_948084_0_0_1"/>
<dbReference type="InterPro" id="IPR027469">
    <property type="entry name" value="Cation_efflux_TMD_sf"/>
</dbReference>
<dbReference type="AlphaFoldDB" id="A0A0D3IYL3"/>
<keyword evidence="8" id="KW-0732">Signal</keyword>
<dbReference type="InterPro" id="IPR050291">
    <property type="entry name" value="CDF_Transporter"/>
</dbReference>
<dbReference type="Proteomes" id="UP000013827">
    <property type="component" value="Unassembled WGS sequence"/>
</dbReference>
<evidence type="ECO:0000256" key="7">
    <source>
        <dbReference type="SAM" id="Phobius"/>
    </source>
</evidence>
<dbReference type="Pfam" id="PF01545">
    <property type="entry name" value="Cation_efflux"/>
    <property type="match status" value="1"/>
</dbReference>
<sequence>MLNLLVLSPLSLAMAPRAPAELSTRARAHLIPEQDLHTTTDLRIAHAHRCESPLRNPSPSSVITSWPTSSSPATPPWPAQAMSARASRLLSPAHRLSVMSPQGITVFGAGINILLSALKLSVGGVAGSASLVADGVHSFSDLVSDALCWVAVQVPSFEHAFTLGIAAVLFSTGVGMAAIALPALFAASAASAATTSLVGAIPALSVALASVASKELLFWLTHAVGTRHRSPSILANAYHHRSDALSSLVAVAGIVGTAVGWARIDSLAASVVGLMVAGMGFEVGRDSLRLKLAR</sequence>
<dbReference type="SUPFAM" id="SSF161111">
    <property type="entry name" value="Cation efflux protein transmembrane domain-like"/>
    <property type="match status" value="1"/>
</dbReference>
<keyword evidence="11" id="KW-1185">Reference proteome</keyword>
<evidence type="ECO:0000256" key="5">
    <source>
        <dbReference type="ARBA" id="ARBA00023136"/>
    </source>
</evidence>
<evidence type="ECO:0000256" key="2">
    <source>
        <dbReference type="ARBA" id="ARBA00022448"/>
    </source>
</evidence>
<feature type="domain" description="Cation efflux protein transmembrane" evidence="9">
    <location>
        <begin position="109"/>
        <end position="289"/>
    </location>
</feature>
<comment type="subcellular location">
    <subcellularLocation>
        <location evidence="1">Membrane</location>
        <topology evidence="1">Multi-pass membrane protein</topology>
    </subcellularLocation>
</comment>
<dbReference type="GO" id="GO:0008324">
    <property type="term" value="F:monoatomic cation transmembrane transporter activity"/>
    <property type="evidence" value="ECO:0007669"/>
    <property type="project" value="InterPro"/>
</dbReference>
<proteinExistence type="predicted"/>
<feature type="transmembrane region" description="Helical" evidence="7">
    <location>
        <begin position="267"/>
        <end position="284"/>
    </location>
</feature>
<keyword evidence="3 7" id="KW-0812">Transmembrane</keyword>
<feature type="region of interest" description="Disordered" evidence="6">
    <location>
        <begin position="51"/>
        <end position="79"/>
    </location>
</feature>
<dbReference type="EnsemblProtists" id="EOD16348">
    <property type="protein sequence ID" value="EOD16348"/>
    <property type="gene ID" value="EMIHUDRAFT_210717"/>
</dbReference>
<feature type="signal peptide" evidence="8">
    <location>
        <begin position="1"/>
        <end position="20"/>
    </location>
</feature>
<evidence type="ECO:0000259" key="9">
    <source>
        <dbReference type="Pfam" id="PF01545"/>
    </source>
</evidence>
<protein>
    <recommendedName>
        <fullName evidence="9">Cation efflux protein transmembrane domain-containing protein</fullName>
    </recommendedName>
</protein>
<dbReference type="KEGG" id="ehx:EMIHUDRAFT_210717"/>
<dbReference type="eggNOG" id="KOG1485">
    <property type="taxonomic scope" value="Eukaryota"/>
</dbReference>
<evidence type="ECO:0000313" key="10">
    <source>
        <dbReference type="EnsemblProtists" id="EOD16348"/>
    </source>
</evidence>
<dbReference type="PANTHER" id="PTHR43840">
    <property type="entry name" value="MITOCHONDRIAL METAL TRANSPORTER 1-RELATED"/>
    <property type="match status" value="1"/>
</dbReference>
<dbReference type="STRING" id="2903.R1C1D2"/>